<evidence type="ECO:0000313" key="2">
    <source>
        <dbReference type="EMBL" id="GFR04178.1"/>
    </source>
</evidence>
<gene>
    <name evidence="2" type="ORF">TNCT_493031</name>
</gene>
<evidence type="ECO:0000256" key="1">
    <source>
        <dbReference type="SAM" id="MobiDB-lite"/>
    </source>
</evidence>
<dbReference type="OrthoDB" id="6438167at2759"/>
<sequence length="102" mass="11387">MKITIVDNLIPLVTQLSTPFVVQKLRKTDTCHFRFSEWQPPETGIGLPGNDNKLANRGNSDNKPDSESILQCNPRNTPKACSKLVLEYNNTILRGNTEAYGV</sequence>
<name>A0A8X6IZJ0_TRICU</name>
<comment type="caution">
    <text evidence="2">The sequence shown here is derived from an EMBL/GenBank/DDBJ whole genome shotgun (WGS) entry which is preliminary data.</text>
</comment>
<feature type="region of interest" description="Disordered" evidence="1">
    <location>
        <begin position="41"/>
        <end position="73"/>
    </location>
</feature>
<organism evidence="2 3">
    <name type="scientific">Trichonephila clavata</name>
    <name type="common">Joro spider</name>
    <name type="synonym">Nephila clavata</name>
    <dbReference type="NCBI Taxonomy" id="2740835"/>
    <lineage>
        <taxon>Eukaryota</taxon>
        <taxon>Metazoa</taxon>
        <taxon>Ecdysozoa</taxon>
        <taxon>Arthropoda</taxon>
        <taxon>Chelicerata</taxon>
        <taxon>Arachnida</taxon>
        <taxon>Araneae</taxon>
        <taxon>Araneomorphae</taxon>
        <taxon>Entelegynae</taxon>
        <taxon>Araneoidea</taxon>
        <taxon>Nephilidae</taxon>
        <taxon>Trichonephila</taxon>
    </lineage>
</organism>
<dbReference type="EMBL" id="BMAO01005827">
    <property type="protein sequence ID" value="GFR04178.1"/>
    <property type="molecule type" value="Genomic_DNA"/>
</dbReference>
<keyword evidence="3" id="KW-1185">Reference proteome</keyword>
<dbReference type="Proteomes" id="UP000887116">
    <property type="component" value="Unassembled WGS sequence"/>
</dbReference>
<evidence type="ECO:0000313" key="3">
    <source>
        <dbReference type="Proteomes" id="UP000887116"/>
    </source>
</evidence>
<proteinExistence type="predicted"/>
<protein>
    <submittedName>
        <fullName evidence="2">Uncharacterized protein</fullName>
    </submittedName>
</protein>
<dbReference type="AlphaFoldDB" id="A0A8X6IZJ0"/>
<accession>A0A8X6IZJ0</accession>
<reference evidence="2" key="1">
    <citation type="submission" date="2020-07" db="EMBL/GenBank/DDBJ databases">
        <title>Multicomponent nature underlies the extraordinary mechanical properties of spider dragline silk.</title>
        <authorList>
            <person name="Kono N."/>
            <person name="Nakamura H."/>
            <person name="Mori M."/>
            <person name="Yoshida Y."/>
            <person name="Ohtoshi R."/>
            <person name="Malay A.D."/>
            <person name="Moran D.A.P."/>
            <person name="Tomita M."/>
            <person name="Numata K."/>
            <person name="Arakawa K."/>
        </authorList>
    </citation>
    <scope>NUCLEOTIDE SEQUENCE</scope>
</reference>